<dbReference type="EMBL" id="JAVDYC010000001">
    <property type="protein sequence ID" value="MDR7322134.1"/>
    <property type="molecule type" value="Genomic_DNA"/>
</dbReference>
<gene>
    <name evidence="2" type="ORF">J2S44_002384</name>
</gene>
<dbReference type="PANTHER" id="PTHR43441:SF10">
    <property type="entry name" value="ACETYLTRANSFERASE"/>
    <property type="match status" value="1"/>
</dbReference>
<evidence type="ECO:0000313" key="2">
    <source>
        <dbReference type="EMBL" id="MDR7322134.1"/>
    </source>
</evidence>
<dbReference type="SUPFAM" id="SSF55729">
    <property type="entry name" value="Acyl-CoA N-acyltransferases (Nat)"/>
    <property type="match status" value="1"/>
</dbReference>
<keyword evidence="3" id="KW-1185">Reference proteome</keyword>
<dbReference type="Gene3D" id="3.40.630.30">
    <property type="match status" value="1"/>
</dbReference>
<feature type="domain" description="N-acetyltransferase" evidence="1">
    <location>
        <begin position="20"/>
        <end position="175"/>
    </location>
</feature>
<evidence type="ECO:0000313" key="3">
    <source>
        <dbReference type="Proteomes" id="UP001183629"/>
    </source>
</evidence>
<dbReference type="InterPro" id="IPR016181">
    <property type="entry name" value="Acyl_CoA_acyltransferase"/>
</dbReference>
<dbReference type="GO" id="GO:1990189">
    <property type="term" value="F:protein N-terminal-serine acetyltransferase activity"/>
    <property type="evidence" value="ECO:0007669"/>
    <property type="project" value="TreeGrafter"/>
</dbReference>
<dbReference type="GO" id="GO:0005737">
    <property type="term" value="C:cytoplasm"/>
    <property type="evidence" value="ECO:0007669"/>
    <property type="project" value="TreeGrafter"/>
</dbReference>
<name>A0AAE3ZNN5_9ACTN</name>
<protein>
    <submittedName>
        <fullName evidence="2">RimJ/RimL family protein N-acetyltransferase</fullName>
    </submittedName>
</protein>
<sequence length="187" mass="20262">MTGLVAVRPFPALTVSTPRLTVRALTGADAKQIGAVFSDRLTRRWLPFDEDSIDGLEWCTDEAQERRDSGAGDHLGIVRREDDRLIGSLWTKRTDWAGRVTEISVALEPGARGFGLAAEAVIAASFALIVEHGFARLEIRVPPGNVAARRVAEKAGFSYEGVLRSAGHVLGSRADLEVWSLVAADLR</sequence>
<dbReference type="Pfam" id="PF13302">
    <property type="entry name" value="Acetyltransf_3"/>
    <property type="match status" value="1"/>
</dbReference>
<comment type="caution">
    <text evidence="2">The sequence shown here is derived from an EMBL/GenBank/DDBJ whole genome shotgun (WGS) entry which is preliminary data.</text>
</comment>
<proteinExistence type="predicted"/>
<dbReference type="RefSeq" id="WP_310412042.1">
    <property type="nucleotide sequence ID" value="NZ_JAVDYC010000001.1"/>
</dbReference>
<organism evidence="2 3">
    <name type="scientific">Catenuloplanes niger</name>
    <dbReference type="NCBI Taxonomy" id="587534"/>
    <lineage>
        <taxon>Bacteria</taxon>
        <taxon>Bacillati</taxon>
        <taxon>Actinomycetota</taxon>
        <taxon>Actinomycetes</taxon>
        <taxon>Micromonosporales</taxon>
        <taxon>Micromonosporaceae</taxon>
        <taxon>Catenuloplanes</taxon>
    </lineage>
</organism>
<dbReference type="AlphaFoldDB" id="A0AAE3ZNN5"/>
<evidence type="ECO:0000259" key="1">
    <source>
        <dbReference type="PROSITE" id="PS51186"/>
    </source>
</evidence>
<dbReference type="InterPro" id="IPR000182">
    <property type="entry name" value="GNAT_dom"/>
</dbReference>
<dbReference type="GO" id="GO:0008999">
    <property type="term" value="F:protein-N-terminal-alanine acetyltransferase activity"/>
    <property type="evidence" value="ECO:0007669"/>
    <property type="project" value="TreeGrafter"/>
</dbReference>
<reference evidence="2 3" key="1">
    <citation type="submission" date="2023-07" db="EMBL/GenBank/DDBJ databases">
        <title>Sequencing the genomes of 1000 actinobacteria strains.</title>
        <authorList>
            <person name="Klenk H.-P."/>
        </authorList>
    </citation>
    <scope>NUCLEOTIDE SEQUENCE [LARGE SCALE GENOMIC DNA]</scope>
    <source>
        <strain evidence="2 3">DSM 44711</strain>
    </source>
</reference>
<dbReference type="PROSITE" id="PS51186">
    <property type="entry name" value="GNAT"/>
    <property type="match status" value="1"/>
</dbReference>
<dbReference type="Proteomes" id="UP001183629">
    <property type="component" value="Unassembled WGS sequence"/>
</dbReference>
<dbReference type="InterPro" id="IPR051908">
    <property type="entry name" value="Ribosomal_N-acetyltransferase"/>
</dbReference>
<dbReference type="PANTHER" id="PTHR43441">
    <property type="entry name" value="RIBOSOMAL-PROTEIN-SERINE ACETYLTRANSFERASE"/>
    <property type="match status" value="1"/>
</dbReference>
<accession>A0AAE3ZNN5</accession>